<feature type="compositionally biased region" description="Low complexity" evidence="1">
    <location>
        <begin position="148"/>
        <end position="169"/>
    </location>
</feature>
<keyword evidence="2" id="KW-1133">Transmembrane helix</keyword>
<evidence type="ECO:0000256" key="2">
    <source>
        <dbReference type="SAM" id="Phobius"/>
    </source>
</evidence>
<organism evidence="3 4">
    <name type="scientific">Hebeloma cylindrosporum</name>
    <dbReference type="NCBI Taxonomy" id="76867"/>
    <lineage>
        <taxon>Eukaryota</taxon>
        <taxon>Fungi</taxon>
        <taxon>Dikarya</taxon>
        <taxon>Basidiomycota</taxon>
        <taxon>Agaricomycotina</taxon>
        <taxon>Agaricomycetes</taxon>
        <taxon>Agaricomycetidae</taxon>
        <taxon>Agaricales</taxon>
        <taxon>Agaricineae</taxon>
        <taxon>Hymenogastraceae</taxon>
        <taxon>Hebeloma</taxon>
    </lineage>
</organism>
<dbReference type="Proteomes" id="UP000053424">
    <property type="component" value="Unassembled WGS sequence"/>
</dbReference>
<feature type="transmembrane region" description="Helical" evidence="2">
    <location>
        <begin position="257"/>
        <end position="278"/>
    </location>
</feature>
<keyword evidence="2" id="KW-0812">Transmembrane</keyword>
<dbReference type="HOGENOM" id="CLU_973370_0_0_1"/>
<dbReference type="AlphaFoldDB" id="A0A0C2Y1P4"/>
<sequence>MHAVLRKRKGNQRKSDHSIVILTRCEFVNRSLGENSTARPALSQATSPRAIRYCEAEEALAVALKGSQQSKPTTDLQIDALRQATSVLNTRISDAADQLEKIRGLLANRGVDPRVYQNIQRQRWMEERRKEAAEHLSKVLEQHLTALSTLPRPSRASAPAQTSTTASNSKAKANSNLIAFFESSSSCQRIPSRNRNRRRVPILPRPRPPEKIDKFPRVHNHKQLLPLKLKPKPLFLQSKPTITPPSPPTSTSPATSAFLTTFALGVVGLFRGFFILFCSENITKKG</sequence>
<evidence type="ECO:0000313" key="4">
    <source>
        <dbReference type="Proteomes" id="UP000053424"/>
    </source>
</evidence>
<dbReference type="EMBL" id="KN831835">
    <property type="protein sequence ID" value="KIM35012.1"/>
    <property type="molecule type" value="Genomic_DNA"/>
</dbReference>
<keyword evidence="2" id="KW-0472">Membrane</keyword>
<keyword evidence="4" id="KW-1185">Reference proteome</keyword>
<gene>
    <name evidence="3" type="ORF">M413DRAFT_369972</name>
</gene>
<evidence type="ECO:0000313" key="3">
    <source>
        <dbReference type="EMBL" id="KIM35012.1"/>
    </source>
</evidence>
<proteinExistence type="predicted"/>
<dbReference type="OrthoDB" id="3254613at2759"/>
<name>A0A0C2Y1P4_HEBCY</name>
<accession>A0A0C2Y1P4</accession>
<protein>
    <submittedName>
        <fullName evidence="3">Uncharacterized protein</fullName>
    </submittedName>
</protein>
<reference evidence="4" key="2">
    <citation type="submission" date="2015-01" db="EMBL/GenBank/DDBJ databases">
        <title>Evolutionary Origins and Diversification of the Mycorrhizal Mutualists.</title>
        <authorList>
            <consortium name="DOE Joint Genome Institute"/>
            <consortium name="Mycorrhizal Genomics Consortium"/>
            <person name="Kohler A."/>
            <person name="Kuo A."/>
            <person name="Nagy L.G."/>
            <person name="Floudas D."/>
            <person name="Copeland A."/>
            <person name="Barry K.W."/>
            <person name="Cichocki N."/>
            <person name="Veneault-Fourrey C."/>
            <person name="LaButti K."/>
            <person name="Lindquist E.A."/>
            <person name="Lipzen A."/>
            <person name="Lundell T."/>
            <person name="Morin E."/>
            <person name="Murat C."/>
            <person name="Riley R."/>
            <person name="Ohm R."/>
            <person name="Sun H."/>
            <person name="Tunlid A."/>
            <person name="Henrissat B."/>
            <person name="Grigoriev I.V."/>
            <person name="Hibbett D.S."/>
            <person name="Martin F."/>
        </authorList>
    </citation>
    <scope>NUCLEOTIDE SEQUENCE [LARGE SCALE GENOMIC DNA]</scope>
    <source>
        <strain evidence="4">h7</strain>
    </source>
</reference>
<evidence type="ECO:0000256" key="1">
    <source>
        <dbReference type="SAM" id="MobiDB-lite"/>
    </source>
</evidence>
<reference evidence="3 4" key="1">
    <citation type="submission" date="2014-04" db="EMBL/GenBank/DDBJ databases">
        <authorList>
            <consortium name="DOE Joint Genome Institute"/>
            <person name="Kuo A."/>
            <person name="Gay G."/>
            <person name="Dore J."/>
            <person name="Kohler A."/>
            <person name="Nagy L.G."/>
            <person name="Floudas D."/>
            <person name="Copeland A."/>
            <person name="Barry K.W."/>
            <person name="Cichocki N."/>
            <person name="Veneault-Fourrey C."/>
            <person name="LaButti K."/>
            <person name="Lindquist E.A."/>
            <person name="Lipzen A."/>
            <person name="Lundell T."/>
            <person name="Morin E."/>
            <person name="Murat C."/>
            <person name="Sun H."/>
            <person name="Tunlid A."/>
            <person name="Henrissat B."/>
            <person name="Grigoriev I.V."/>
            <person name="Hibbett D.S."/>
            <person name="Martin F."/>
            <person name="Nordberg H.P."/>
            <person name="Cantor M.N."/>
            <person name="Hua S.X."/>
        </authorList>
    </citation>
    <scope>NUCLEOTIDE SEQUENCE [LARGE SCALE GENOMIC DNA]</scope>
    <source>
        <strain evidence="4">h7</strain>
    </source>
</reference>
<feature type="region of interest" description="Disordered" evidence="1">
    <location>
        <begin position="148"/>
        <end position="170"/>
    </location>
</feature>